<reference evidence="2 3" key="1">
    <citation type="submission" date="2024-10" db="EMBL/GenBank/DDBJ databases">
        <authorList>
            <person name="Ratan Roy A."/>
            <person name="Morales Sandoval P.H."/>
            <person name="De Los Santos Villalobos S."/>
            <person name="Chakraborty S."/>
            <person name="Mukherjee J."/>
        </authorList>
    </citation>
    <scope>NUCLEOTIDE SEQUENCE [LARGE SCALE GENOMIC DNA]</scope>
    <source>
        <strain evidence="2 3">S1</strain>
    </source>
</reference>
<evidence type="ECO:0000313" key="3">
    <source>
        <dbReference type="Proteomes" id="UP001600165"/>
    </source>
</evidence>
<dbReference type="SUPFAM" id="SSF51395">
    <property type="entry name" value="FMN-linked oxidoreductases"/>
    <property type="match status" value="1"/>
</dbReference>
<proteinExistence type="predicted"/>
<sequence length="372" mass="41012">MTTATAQVDLFTPVQVGRYTLPNRLVMAPLTRNRAINNVPQSVHQIYYSQRASAGLIISEATQVSPYGVGYPDTPGIYSAEQTAVWQKVTEAVHGNGGRIFLQLWHVGRISHPLLQPNGELPVAPSAIKPAGEASTYEGMKPFVTPRALETEEIPEIVEQYRQGAKNALAAGFDGVEIHSANGYLLDQFLRDGANQRSDRYGGSIENRARLLLEVTAAVVDVWGSDRVGIRFSPSGSFNDMSDSNPEALYRYLAEQLNGFNLAYLHIIDPRPGEDKFEIGTRFFRSIYNGTLIAADGYDKASGNEILAEGNADLVAYGRLFIANPDLPKRFKLDAPLNQYDRSTFYGGDEHGYIDYPFLEESLEESIKPSLA</sequence>
<evidence type="ECO:0000259" key="1">
    <source>
        <dbReference type="Pfam" id="PF00724"/>
    </source>
</evidence>
<dbReference type="InterPro" id="IPR013785">
    <property type="entry name" value="Aldolase_TIM"/>
</dbReference>
<accession>A0ABW6IIY2</accession>
<protein>
    <submittedName>
        <fullName evidence="2">Alkene reductase</fullName>
    </submittedName>
</protein>
<dbReference type="PANTHER" id="PTHR22893:SF98">
    <property type="entry name" value="OXIDOREDUCTASE"/>
    <property type="match status" value="1"/>
</dbReference>
<evidence type="ECO:0000313" key="2">
    <source>
        <dbReference type="EMBL" id="MFE4107969.1"/>
    </source>
</evidence>
<dbReference type="CDD" id="cd02933">
    <property type="entry name" value="OYE_like_FMN"/>
    <property type="match status" value="1"/>
</dbReference>
<dbReference type="Gene3D" id="3.20.20.70">
    <property type="entry name" value="Aldolase class I"/>
    <property type="match status" value="1"/>
</dbReference>
<dbReference type="RefSeq" id="WP_377967225.1">
    <property type="nucleotide sequence ID" value="NZ_JBHZOL010000096.1"/>
</dbReference>
<dbReference type="PANTHER" id="PTHR22893">
    <property type="entry name" value="NADH OXIDOREDUCTASE-RELATED"/>
    <property type="match status" value="1"/>
</dbReference>
<keyword evidence="3" id="KW-1185">Reference proteome</keyword>
<feature type="domain" description="NADH:flavin oxidoreductase/NADH oxidase N-terminal" evidence="1">
    <location>
        <begin position="9"/>
        <end position="336"/>
    </location>
</feature>
<dbReference type="InterPro" id="IPR001155">
    <property type="entry name" value="OxRdtase_FMN_N"/>
</dbReference>
<dbReference type="InterPro" id="IPR045247">
    <property type="entry name" value="Oye-like"/>
</dbReference>
<organism evidence="2 3">
    <name type="scientific">Almyronema epifaneia S1</name>
    <dbReference type="NCBI Taxonomy" id="2991925"/>
    <lineage>
        <taxon>Bacteria</taxon>
        <taxon>Bacillati</taxon>
        <taxon>Cyanobacteriota</taxon>
        <taxon>Cyanophyceae</taxon>
        <taxon>Nodosilineales</taxon>
        <taxon>Nodosilineaceae</taxon>
        <taxon>Almyronema</taxon>
        <taxon>Almyronema epifaneia</taxon>
    </lineage>
</organism>
<dbReference type="Proteomes" id="UP001600165">
    <property type="component" value="Unassembled WGS sequence"/>
</dbReference>
<name>A0ABW6IIY2_9CYAN</name>
<dbReference type="EMBL" id="JBHZOL010000096">
    <property type="protein sequence ID" value="MFE4107969.1"/>
    <property type="molecule type" value="Genomic_DNA"/>
</dbReference>
<comment type="caution">
    <text evidence="2">The sequence shown here is derived from an EMBL/GenBank/DDBJ whole genome shotgun (WGS) entry which is preliminary data.</text>
</comment>
<dbReference type="Pfam" id="PF00724">
    <property type="entry name" value="Oxidored_FMN"/>
    <property type="match status" value="1"/>
</dbReference>
<gene>
    <name evidence="2" type="ORF">ACFVKH_16920</name>
</gene>